<keyword evidence="3" id="KW-1185">Reference proteome</keyword>
<feature type="transmembrane region" description="Helical" evidence="1">
    <location>
        <begin position="579"/>
        <end position="599"/>
    </location>
</feature>
<protein>
    <submittedName>
        <fullName evidence="2">ABC transporter</fullName>
    </submittedName>
</protein>
<keyword evidence="1" id="KW-0472">Membrane</keyword>
<reference evidence="2 3" key="1">
    <citation type="submission" date="2017-06" db="EMBL/GenBank/DDBJ databases">
        <authorList>
            <person name="Kim H.J."/>
            <person name="Triplett B.A."/>
        </authorList>
    </citation>
    <scope>NUCLEOTIDE SEQUENCE [LARGE SCALE GENOMIC DNA]</scope>
    <source>
        <strain evidence="2 3">DSM 14713</strain>
    </source>
</reference>
<sequence length="609" mass="66241">MKPTSWVSAGYGVALGALFLGERVAGGGRERLVLSGGGGVLLGLALGWSLARTRRASGDWRTLERWRLGLFLLGALGVGLYFFQAEGAVRVLGAGWKQKLPLLRSALGVLFPVALTLSLLPLGWVELAVGGMARAPVLELGRVRSALRSGLGLAFALVFAFSSQYVATRMDVSWDLAYFRTARPGEATRGLVRGLQAPVEVTLFFPPANDVRQAVEQYLRELSRESPLLHIEVLDQAVEPGRARELGVGENGSVVFTRDARHERLKLPLDLGTARSALQRLDEEVFRRLREVSRPRRVLYLTAGHGERGLRAQAATALEGARPGLSRLEDWLRVLNVEVRPLGVAEGLGTDVPRDAAVVAMVGPEREPSPEELAALRRYVERGGRLWLALEPDGPGLDALLEPWGLRSSRVPLANEQRYLRWSHQRGDRAHLVTTGFSTHASVATLASLGGDASVVFSGATALEPLPPLPRGVSLDVAVKASPETFQDANRDFTPDADEPRRAWPLVVAWEKVRPGAAAARMVVMGDADVMTDDAPRGYGNAYLLVDTVLWLLGEEELAGVLSNEEDVPVQHTRRQDGVWFYSAVFLAPALVLGVGGLVTRRRSRRRAR</sequence>
<evidence type="ECO:0000313" key="3">
    <source>
        <dbReference type="Proteomes" id="UP000217289"/>
    </source>
</evidence>
<dbReference type="EMBL" id="CP022163">
    <property type="protein sequence ID" value="ATB31647.1"/>
    <property type="molecule type" value="Genomic_DNA"/>
</dbReference>
<dbReference type="InterPro" id="IPR029062">
    <property type="entry name" value="Class_I_gatase-like"/>
</dbReference>
<dbReference type="RefSeq" id="WP_095979946.1">
    <property type="nucleotide sequence ID" value="NZ_CP022163.1"/>
</dbReference>
<feature type="transmembrane region" description="Helical" evidence="1">
    <location>
        <begin position="32"/>
        <end position="51"/>
    </location>
</feature>
<keyword evidence="1" id="KW-0812">Transmembrane</keyword>
<evidence type="ECO:0000256" key="1">
    <source>
        <dbReference type="SAM" id="Phobius"/>
    </source>
</evidence>
<organism evidence="2 3">
    <name type="scientific">Melittangium boletus DSM 14713</name>
    <dbReference type="NCBI Taxonomy" id="1294270"/>
    <lineage>
        <taxon>Bacteria</taxon>
        <taxon>Pseudomonadati</taxon>
        <taxon>Myxococcota</taxon>
        <taxon>Myxococcia</taxon>
        <taxon>Myxococcales</taxon>
        <taxon>Cystobacterineae</taxon>
        <taxon>Archangiaceae</taxon>
        <taxon>Melittangium</taxon>
    </lineage>
</organism>
<dbReference type="OrthoDB" id="5483596at2"/>
<feature type="transmembrane region" description="Helical" evidence="1">
    <location>
        <begin position="63"/>
        <end position="83"/>
    </location>
</feature>
<keyword evidence="1" id="KW-1133">Transmembrane helix</keyword>
<feature type="transmembrane region" description="Helical" evidence="1">
    <location>
        <begin position="146"/>
        <end position="167"/>
    </location>
</feature>
<accession>A0A250IKG9</accession>
<dbReference type="Proteomes" id="UP000217289">
    <property type="component" value="Chromosome"/>
</dbReference>
<dbReference type="AlphaFoldDB" id="A0A250IKG9"/>
<gene>
    <name evidence="2" type="ORF">MEBOL_005110</name>
</gene>
<dbReference type="SUPFAM" id="SSF52317">
    <property type="entry name" value="Class I glutamine amidotransferase-like"/>
    <property type="match status" value="1"/>
</dbReference>
<dbReference type="KEGG" id="mbd:MEBOL_005110"/>
<proteinExistence type="predicted"/>
<name>A0A250IKG9_9BACT</name>
<feature type="transmembrane region" description="Helical" evidence="1">
    <location>
        <begin position="103"/>
        <end position="125"/>
    </location>
</feature>
<evidence type="ECO:0000313" key="2">
    <source>
        <dbReference type="EMBL" id="ATB31647.1"/>
    </source>
</evidence>